<dbReference type="Proteomes" id="UP000316079">
    <property type="component" value="Unassembled WGS sequence"/>
</dbReference>
<evidence type="ECO:0000259" key="9">
    <source>
        <dbReference type="PROSITE" id="PS51323"/>
    </source>
</evidence>
<dbReference type="InterPro" id="IPR002350">
    <property type="entry name" value="Kazal_dom"/>
</dbReference>
<dbReference type="InterPro" id="IPR036058">
    <property type="entry name" value="Kazal_dom_sf"/>
</dbReference>
<feature type="domain" description="Kazal-like" evidence="10">
    <location>
        <begin position="101"/>
        <end position="158"/>
    </location>
</feature>
<comment type="subcellular location">
    <subcellularLocation>
        <location evidence="1">Secreted</location>
    </subcellularLocation>
</comment>
<dbReference type="Gene3D" id="3.30.60.30">
    <property type="match status" value="1"/>
</dbReference>
<feature type="compositionally biased region" description="Basic and acidic residues" evidence="6">
    <location>
        <begin position="265"/>
        <end position="276"/>
    </location>
</feature>
<dbReference type="GO" id="GO:0001558">
    <property type="term" value="P:regulation of cell growth"/>
    <property type="evidence" value="ECO:0007669"/>
    <property type="project" value="InterPro"/>
</dbReference>
<evidence type="ECO:0000256" key="3">
    <source>
        <dbReference type="ARBA" id="ARBA00022729"/>
    </source>
</evidence>
<feature type="region of interest" description="Disordered" evidence="6">
    <location>
        <begin position="335"/>
        <end position="360"/>
    </location>
</feature>
<dbReference type="InterPro" id="IPR000867">
    <property type="entry name" value="IGFBP-like"/>
</dbReference>
<dbReference type="PANTHER" id="PTHR14186">
    <property type="entry name" value="INSULIN-LIKE GROWTH FACTOR BINDING PROTEIN-RELATED"/>
    <property type="match status" value="1"/>
</dbReference>
<dbReference type="PANTHER" id="PTHR14186:SF23">
    <property type="entry name" value="KAZAL-TYPE SERINE PEPTIDASE INHIBITOR DOMAIN 2"/>
    <property type="match status" value="1"/>
</dbReference>
<sequence>MVLLFVLIALVSVSESLHLETLNRFDWQRSIRPGEGCPKKCNPEHCQDVRQLQGCPGGLVRDHCGCCWECGNDEGQLCDPEPRSGSSFYGRCAEGLRCRVPHRNPVGQHRAVCVCSKQEALCGSDGKTYKNICQLRAAQHKQNKGQMLNMVHHGPCKTKPVITYAPRDIVTTKGSDVIFSCEVSSYPLATIQWRKEGDIISFPADDSSMAVQARGGSRRFELTGWLQIQGVGPNDAGVYTCSARNAFGEVSASARLQVTHAGSHQNKDGYHKEKGAYKISGDDENNDDEDYEGQFALNDSLSDGSQWAAGGMRDVILTQRCSQVPLAYNTMCRGQAGQNPGDPGLDSTTTEEEGQHLIGA</sequence>
<evidence type="ECO:0000259" key="8">
    <source>
        <dbReference type="PROSITE" id="PS50835"/>
    </source>
</evidence>
<comment type="caution">
    <text evidence="11">The sequence shown here is derived from an EMBL/GenBank/DDBJ whole genome shotgun (WGS) entry which is preliminary data.</text>
</comment>
<dbReference type="Pfam" id="PF07679">
    <property type="entry name" value="I-set"/>
    <property type="match status" value="1"/>
</dbReference>
<keyword evidence="2" id="KW-0964">Secreted</keyword>
<keyword evidence="5" id="KW-0393">Immunoglobulin domain</keyword>
<dbReference type="InterPro" id="IPR007110">
    <property type="entry name" value="Ig-like_dom"/>
</dbReference>
<dbReference type="Pfam" id="PF00050">
    <property type="entry name" value="Kazal_1"/>
    <property type="match status" value="1"/>
</dbReference>
<organism evidence="11 12">
    <name type="scientific">Danionella cerebrum</name>
    <dbReference type="NCBI Taxonomy" id="2873325"/>
    <lineage>
        <taxon>Eukaryota</taxon>
        <taxon>Metazoa</taxon>
        <taxon>Chordata</taxon>
        <taxon>Craniata</taxon>
        <taxon>Vertebrata</taxon>
        <taxon>Euteleostomi</taxon>
        <taxon>Actinopterygii</taxon>
        <taxon>Neopterygii</taxon>
        <taxon>Teleostei</taxon>
        <taxon>Ostariophysi</taxon>
        <taxon>Cypriniformes</taxon>
        <taxon>Danionidae</taxon>
        <taxon>Danioninae</taxon>
        <taxon>Danionella</taxon>
    </lineage>
</organism>
<evidence type="ECO:0000256" key="7">
    <source>
        <dbReference type="SAM" id="SignalP"/>
    </source>
</evidence>
<dbReference type="PROSITE" id="PS51465">
    <property type="entry name" value="KAZAL_2"/>
    <property type="match status" value="1"/>
</dbReference>
<reference evidence="11 12" key="1">
    <citation type="journal article" date="2019" name="Sci. Data">
        <title>Hybrid genome assembly and annotation of Danionella translucida.</title>
        <authorList>
            <person name="Kadobianskyi M."/>
            <person name="Schulze L."/>
            <person name="Schuelke M."/>
            <person name="Judkewitz B."/>
        </authorList>
    </citation>
    <scope>NUCLEOTIDE SEQUENCE [LARGE SCALE GENOMIC DNA]</scope>
    <source>
        <strain evidence="11 12">Bolton</strain>
    </source>
</reference>
<evidence type="ECO:0000259" key="10">
    <source>
        <dbReference type="PROSITE" id="PS51465"/>
    </source>
</evidence>
<dbReference type="InterPro" id="IPR003599">
    <property type="entry name" value="Ig_sub"/>
</dbReference>
<proteinExistence type="predicted"/>
<protein>
    <recommendedName>
        <fullName evidence="13">Kazal-like domain-containing protein</fullName>
    </recommendedName>
</protein>
<dbReference type="Pfam" id="PF00219">
    <property type="entry name" value="IGFBP"/>
    <property type="match status" value="1"/>
</dbReference>
<dbReference type="PROSITE" id="PS50835">
    <property type="entry name" value="IG_LIKE"/>
    <property type="match status" value="1"/>
</dbReference>
<evidence type="ECO:0000256" key="2">
    <source>
        <dbReference type="ARBA" id="ARBA00022525"/>
    </source>
</evidence>
<dbReference type="InterPro" id="IPR011390">
    <property type="entry name" value="IGFBP_rP_mac25"/>
</dbReference>
<dbReference type="SUPFAM" id="SSF48726">
    <property type="entry name" value="Immunoglobulin"/>
    <property type="match status" value="1"/>
</dbReference>
<feature type="chain" id="PRO_5022197326" description="Kazal-like domain-containing protein" evidence="7">
    <location>
        <begin position="17"/>
        <end position="360"/>
    </location>
</feature>
<dbReference type="SMART" id="SM00409">
    <property type="entry name" value="IG"/>
    <property type="match status" value="1"/>
</dbReference>
<keyword evidence="12" id="KW-1185">Reference proteome</keyword>
<feature type="signal peptide" evidence="7">
    <location>
        <begin position="1"/>
        <end position="16"/>
    </location>
</feature>
<feature type="domain" description="IGFBP N-terminal" evidence="9">
    <location>
        <begin position="33"/>
        <end position="116"/>
    </location>
</feature>
<dbReference type="GO" id="GO:0009966">
    <property type="term" value="P:regulation of signal transduction"/>
    <property type="evidence" value="ECO:0007669"/>
    <property type="project" value="TreeGrafter"/>
</dbReference>
<feature type="region of interest" description="Disordered" evidence="6">
    <location>
        <begin position="260"/>
        <end position="292"/>
    </location>
</feature>
<dbReference type="OrthoDB" id="10029006at2759"/>
<name>A0A553NI97_9TELE</name>
<dbReference type="SMART" id="SM00280">
    <property type="entry name" value="KAZAL"/>
    <property type="match status" value="1"/>
</dbReference>
<dbReference type="PROSITE" id="PS51323">
    <property type="entry name" value="IGFBP_N_2"/>
    <property type="match status" value="1"/>
</dbReference>
<feature type="domain" description="Ig-like" evidence="8">
    <location>
        <begin position="160"/>
        <end position="259"/>
    </location>
</feature>
<dbReference type="GO" id="GO:0005615">
    <property type="term" value="C:extracellular space"/>
    <property type="evidence" value="ECO:0007669"/>
    <property type="project" value="TreeGrafter"/>
</dbReference>
<dbReference type="Gene3D" id="4.10.40.20">
    <property type="match status" value="1"/>
</dbReference>
<evidence type="ECO:0000256" key="6">
    <source>
        <dbReference type="SAM" id="MobiDB-lite"/>
    </source>
</evidence>
<evidence type="ECO:0000256" key="1">
    <source>
        <dbReference type="ARBA" id="ARBA00004613"/>
    </source>
</evidence>
<evidence type="ECO:0000256" key="5">
    <source>
        <dbReference type="ARBA" id="ARBA00023319"/>
    </source>
</evidence>
<dbReference type="FunFam" id="2.60.40.10:FF:000032">
    <property type="entry name" value="palladin isoform X1"/>
    <property type="match status" value="1"/>
</dbReference>
<dbReference type="InterPro" id="IPR003598">
    <property type="entry name" value="Ig_sub2"/>
</dbReference>
<evidence type="ECO:0008006" key="13">
    <source>
        <dbReference type="Google" id="ProtNLM"/>
    </source>
</evidence>
<dbReference type="InterPro" id="IPR013098">
    <property type="entry name" value="Ig_I-set"/>
</dbReference>
<dbReference type="EMBL" id="SRMA01026940">
    <property type="protein sequence ID" value="TRY65167.1"/>
    <property type="molecule type" value="Genomic_DNA"/>
</dbReference>
<gene>
    <name evidence="11" type="ORF">DNTS_028594</name>
</gene>
<evidence type="ECO:0000313" key="11">
    <source>
        <dbReference type="EMBL" id="TRY65167.1"/>
    </source>
</evidence>
<evidence type="ECO:0000256" key="4">
    <source>
        <dbReference type="ARBA" id="ARBA00023157"/>
    </source>
</evidence>
<accession>A0A553NI97</accession>
<dbReference type="SMART" id="SM00408">
    <property type="entry name" value="IGc2"/>
    <property type="match status" value="1"/>
</dbReference>
<dbReference type="Gene3D" id="2.60.40.10">
    <property type="entry name" value="Immunoglobulins"/>
    <property type="match status" value="1"/>
</dbReference>
<dbReference type="GO" id="GO:0005520">
    <property type="term" value="F:insulin-like growth factor binding"/>
    <property type="evidence" value="ECO:0007669"/>
    <property type="project" value="InterPro"/>
</dbReference>
<dbReference type="SUPFAM" id="SSF100895">
    <property type="entry name" value="Kazal-type serine protease inhibitors"/>
    <property type="match status" value="1"/>
</dbReference>
<dbReference type="SUPFAM" id="SSF57184">
    <property type="entry name" value="Growth factor receptor domain"/>
    <property type="match status" value="1"/>
</dbReference>
<dbReference type="CDD" id="cd00104">
    <property type="entry name" value="KAZAL_FS"/>
    <property type="match status" value="1"/>
</dbReference>
<dbReference type="InterPro" id="IPR013783">
    <property type="entry name" value="Ig-like_fold"/>
</dbReference>
<evidence type="ECO:0000313" key="12">
    <source>
        <dbReference type="Proteomes" id="UP000316079"/>
    </source>
</evidence>
<keyword evidence="4" id="KW-1015">Disulfide bond</keyword>
<feature type="compositionally biased region" description="Acidic residues" evidence="6">
    <location>
        <begin position="282"/>
        <end position="292"/>
    </location>
</feature>
<dbReference type="AlphaFoldDB" id="A0A553NI97"/>
<dbReference type="InterPro" id="IPR009030">
    <property type="entry name" value="Growth_fac_rcpt_cys_sf"/>
</dbReference>
<keyword evidence="3 7" id="KW-0732">Signal</keyword>
<dbReference type="InterPro" id="IPR036179">
    <property type="entry name" value="Ig-like_dom_sf"/>
</dbReference>